<evidence type="ECO:0000313" key="2">
    <source>
        <dbReference type="EMBL" id="GFO03786.1"/>
    </source>
</evidence>
<protein>
    <submittedName>
        <fullName evidence="2">PiggyBac transposable element-derived protein 4-like</fullName>
    </submittedName>
</protein>
<organism evidence="2 3">
    <name type="scientific">Plakobranchus ocellatus</name>
    <dbReference type="NCBI Taxonomy" id="259542"/>
    <lineage>
        <taxon>Eukaryota</taxon>
        <taxon>Metazoa</taxon>
        <taxon>Spiralia</taxon>
        <taxon>Lophotrochozoa</taxon>
        <taxon>Mollusca</taxon>
        <taxon>Gastropoda</taxon>
        <taxon>Heterobranchia</taxon>
        <taxon>Euthyneura</taxon>
        <taxon>Panpulmonata</taxon>
        <taxon>Sacoglossa</taxon>
        <taxon>Placobranchoidea</taxon>
        <taxon>Plakobranchidae</taxon>
        <taxon>Plakobranchus</taxon>
    </lineage>
</organism>
<proteinExistence type="predicted"/>
<dbReference type="Proteomes" id="UP000735302">
    <property type="component" value="Unassembled WGS sequence"/>
</dbReference>
<gene>
    <name evidence="2" type="ORF">PoB_003029100</name>
</gene>
<comment type="caution">
    <text evidence="2">The sequence shown here is derived from an EMBL/GenBank/DDBJ whole genome shotgun (WGS) entry which is preliminary data.</text>
</comment>
<sequence length="172" mass="19466">MLSAEIASRKSPATFILQTATTTSLAVSRDTTLYKPRQGNSYTSDEGEAETYTYSELQCQVLYKSMPRLQGSKPMDHFAFHLNIARSLARGKTARRQAPEAGPSVSGLVNRDQVRHRRVRLPGRKKQCFECRLRDVKTETNRHPETAFGCPTCNVHLCDELCFQQFHNITSN</sequence>
<keyword evidence="3" id="KW-1185">Reference proteome</keyword>
<reference evidence="2 3" key="1">
    <citation type="journal article" date="2021" name="Elife">
        <title>Chloroplast acquisition without the gene transfer in kleptoplastic sea slugs, Plakobranchus ocellatus.</title>
        <authorList>
            <person name="Maeda T."/>
            <person name="Takahashi S."/>
            <person name="Yoshida T."/>
            <person name="Shimamura S."/>
            <person name="Takaki Y."/>
            <person name="Nagai Y."/>
            <person name="Toyoda A."/>
            <person name="Suzuki Y."/>
            <person name="Arimoto A."/>
            <person name="Ishii H."/>
            <person name="Satoh N."/>
            <person name="Nishiyama T."/>
            <person name="Hasebe M."/>
            <person name="Maruyama T."/>
            <person name="Minagawa J."/>
            <person name="Obokata J."/>
            <person name="Shigenobu S."/>
        </authorList>
    </citation>
    <scope>NUCLEOTIDE SEQUENCE [LARGE SCALE GENOMIC DNA]</scope>
</reference>
<dbReference type="EMBL" id="BLXT01003731">
    <property type="protein sequence ID" value="GFO03786.1"/>
    <property type="molecule type" value="Genomic_DNA"/>
</dbReference>
<dbReference type="AlphaFoldDB" id="A0AAV4A696"/>
<evidence type="ECO:0000313" key="3">
    <source>
        <dbReference type="Proteomes" id="UP000735302"/>
    </source>
</evidence>
<evidence type="ECO:0000256" key="1">
    <source>
        <dbReference type="SAM" id="MobiDB-lite"/>
    </source>
</evidence>
<accession>A0AAV4A696</accession>
<feature type="region of interest" description="Disordered" evidence="1">
    <location>
        <begin position="92"/>
        <end position="113"/>
    </location>
</feature>
<name>A0AAV4A696_9GAST</name>